<dbReference type="Pfam" id="PF01370">
    <property type="entry name" value="Epimerase"/>
    <property type="match status" value="1"/>
</dbReference>
<keyword evidence="3" id="KW-1185">Reference proteome</keyword>
<name>A0A853DH38_9MICO</name>
<dbReference type="RefSeq" id="WP_179479682.1">
    <property type="nucleotide sequence ID" value="NZ_JACCFW010000001.1"/>
</dbReference>
<organism evidence="2 3">
    <name type="scientific">Allobranchiibius huperziae</name>
    <dbReference type="NCBI Taxonomy" id="1874116"/>
    <lineage>
        <taxon>Bacteria</taxon>
        <taxon>Bacillati</taxon>
        <taxon>Actinomycetota</taxon>
        <taxon>Actinomycetes</taxon>
        <taxon>Micrococcales</taxon>
        <taxon>Dermacoccaceae</taxon>
        <taxon>Allobranchiibius</taxon>
    </lineage>
</organism>
<dbReference type="Proteomes" id="UP000571817">
    <property type="component" value="Unassembled WGS sequence"/>
</dbReference>
<evidence type="ECO:0000259" key="1">
    <source>
        <dbReference type="Pfam" id="PF01370"/>
    </source>
</evidence>
<dbReference type="PANTHER" id="PTHR43245">
    <property type="entry name" value="BIFUNCTIONAL POLYMYXIN RESISTANCE PROTEIN ARNA"/>
    <property type="match status" value="1"/>
</dbReference>
<dbReference type="Gene3D" id="3.40.50.720">
    <property type="entry name" value="NAD(P)-binding Rossmann-like Domain"/>
    <property type="match status" value="1"/>
</dbReference>
<evidence type="ECO:0000313" key="3">
    <source>
        <dbReference type="Proteomes" id="UP000571817"/>
    </source>
</evidence>
<feature type="domain" description="NAD-dependent epimerase/dehydratase" evidence="1">
    <location>
        <begin position="5"/>
        <end position="204"/>
    </location>
</feature>
<gene>
    <name evidence="2" type="ORF">HNR15_001013</name>
</gene>
<dbReference type="EMBL" id="JACCFW010000001">
    <property type="protein sequence ID" value="NYJ74050.1"/>
    <property type="molecule type" value="Genomic_DNA"/>
</dbReference>
<accession>A0A853DH38</accession>
<dbReference type="PANTHER" id="PTHR43245:SF13">
    <property type="entry name" value="UDP-D-APIOSE_UDP-D-XYLOSE SYNTHASE 2"/>
    <property type="match status" value="1"/>
</dbReference>
<dbReference type="InterPro" id="IPR036291">
    <property type="entry name" value="NAD(P)-bd_dom_sf"/>
</dbReference>
<sequence length="331" mass="34796">MTRTLVLGGTHFVGHAVVAAALARGHDVTTLTRGESGSPPPGVTARHADRTDPAALAAALGDDSWDLVVDTWSGSPRVVRDSARLLSGRAGHYAYVSSRSVYAWPIPVDADESAPVVDADPDGADSGDYAAAKRGGEFAVQRDFDGPALIARAGLILGPREDVGRLPWWLRRMAAGGPVPCPGPRDRPLQYIDARDLAVWLLDASARGVTGAFNAVSRPGHTTIGELLDLCREVTGSRAGLVWVTPEDVEAAGVSPWTELPIWLPPSGELAGLHAADVSAAYAAGLSCRPAARTVEDTWAWLRDVGEPPLRPDRPAPGMSPDAEARLLARA</sequence>
<protein>
    <submittedName>
        <fullName evidence="2">Nucleoside-diphosphate-sugar epimerase</fullName>
    </submittedName>
</protein>
<dbReference type="InterPro" id="IPR001509">
    <property type="entry name" value="Epimerase_deHydtase"/>
</dbReference>
<reference evidence="2 3" key="1">
    <citation type="submission" date="2020-07" db="EMBL/GenBank/DDBJ databases">
        <title>Sequencing the genomes of 1000 actinobacteria strains.</title>
        <authorList>
            <person name="Klenk H.-P."/>
        </authorList>
    </citation>
    <scope>NUCLEOTIDE SEQUENCE [LARGE SCALE GENOMIC DNA]</scope>
    <source>
        <strain evidence="2 3">DSM 29531</strain>
    </source>
</reference>
<dbReference type="AlphaFoldDB" id="A0A853DH38"/>
<comment type="caution">
    <text evidence="2">The sequence shown here is derived from an EMBL/GenBank/DDBJ whole genome shotgun (WGS) entry which is preliminary data.</text>
</comment>
<evidence type="ECO:0000313" key="2">
    <source>
        <dbReference type="EMBL" id="NYJ74050.1"/>
    </source>
</evidence>
<dbReference type="InterPro" id="IPR050177">
    <property type="entry name" value="Lipid_A_modif_metabolic_enz"/>
</dbReference>
<dbReference type="SUPFAM" id="SSF51735">
    <property type="entry name" value="NAD(P)-binding Rossmann-fold domains"/>
    <property type="match status" value="1"/>
</dbReference>
<proteinExistence type="predicted"/>